<proteinExistence type="predicted"/>
<name>A0AAV0W971_9HEMI</name>
<keyword evidence="3" id="KW-1185">Reference proteome</keyword>
<dbReference type="InterPro" id="IPR029526">
    <property type="entry name" value="PGBD"/>
</dbReference>
<dbReference type="Pfam" id="PF13843">
    <property type="entry name" value="DDE_Tnp_1_7"/>
    <property type="match status" value="2"/>
</dbReference>
<dbReference type="AlphaFoldDB" id="A0AAV0W971"/>
<dbReference type="PANTHER" id="PTHR46599">
    <property type="entry name" value="PIGGYBAC TRANSPOSABLE ELEMENT-DERIVED PROTEIN 4"/>
    <property type="match status" value="1"/>
</dbReference>
<reference evidence="2 3" key="1">
    <citation type="submission" date="2023-01" db="EMBL/GenBank/DDBJ databases">
        <authorList>
            <person name="Whitehead M."/>
        </authorList>
    </citation>
    <scope>NUCLEOTIDE SEQUENCE [LARGE SCALE GENOMIC DNA]</scope>
</reference>
<dbReference type="EMBL" id="CARXXK010000002">
    <property type="protein sequence ID" value="CAI6352425.1"/>
    <property type="molecule type" value="Genomic_DNA"/>
</dbReference>
<evidence type="ECO:0000313" key="2">
    <source>
        <dbReference type="EMBL" id="CAI6352425.1"/>
    </source>
</evidence>
<evidence type="ECO:0000259" key="1">
    <source>
        <dbReference type="Pfam" id="PF13843"/>
    </source>
</evidence>
<organism evidence="2 3">
    <name type="scientific">Macrosiphum euphorbiae</name>
    <name type="common">potato aphid</name>
    <dbReference type="NCBI Taxonomy" id="13131"/>
    <lineage>
        <taxon>Eukaryota</taxon>
        <taxon>Metazoa</taxon>
        <taxon>Ecdysozoa</taxon>
        <taxon>Arthropoda</taxon>
        <taxon>Hexapoda</taxon>
        <taxon>Insecta</taxon>
        <taxon>Pterygota</taxon>
        <taxon>Neoptera</taxon>
        <taxon>Paraneoptera</taxon>
        <taxon>Hemiptera</taxon>
        <taxon>Sternorrhyncha</taxon>
        <taxon>Aphidomorpha</taxon>
        <taxon>Aphidoidea</taxon>
        <taxon>Aphididae</taxon>
        <taxon>Macrosiphini</taxon>
        <taxon>Macrosiphum</taxon>
    </lineage>
</organism>
<sequence length="286" mass="33583">MSGRKFENILRSLNCSEGLNLNIRDRLYKVTVLMNKLIKKFQDSFSPEEALSLDESMLLWRGRLIFRQYIKNKKHKYGIKFYELCSPDGYVLNIEIYKGKNVEVTELTQLEHFDQIGKTIILHQLLKKTLKLKKGPVYVSRWKDKREVFSITTGHHPEMVITSNRFCQQQSTKPRHIVEYNKNMSGIDRSDQMVSYYSSPKKNNSLQLVNKKNIRIRTSDKPRNTSVVLEHVQEKILHPPGWKRKGYYLRCTSQKQVKQTSWICKNCPEKPPLCPGPCFLDYHSVA</sequence>
<accession>A0AAV0W971</accession>
<dbReference type="PANTHER" id="PTHR46599:SF3">
    <property type="entry name" value="PIGGYBAC TRANSPOSABLE ELEMENT-DERIVED PROTEIN 4"/>
    <property type="match status" value="1"/>
</dbReference>
<feature type="domain" description="PiggyBac transposable element-derived protein" evidence="1">
    <location>
        <begin position="1"/>
        <end position="109"/>
    </location>
</feature>
<comment type="caution">
    <text evidence="2">The sequence shown here is derived from an EMBL/GenBank/DDBJ whole genome shotgun (WGS) entry which is preliminary data.</text>
</comment>
<protein>
    <recommendedName>
        <fullName evidence="1">PiggyBac transposable element-derived protein domain-containing protein</fullName>
    </recommendedName>
</protein>
<evidence type="ECO:0000313" key="3">
    <source>
        <dbReference type="Proteomes" id="UP001160148"/>
    </source>
</evidence>
<gene>
    <name evidence="2" type="ORF">MEUPH1_LOCUS8671</name>
</gene>
<feature type="domain" description="PiggyBac transposable element-derived protein" evidence="1">
    <location>
        <begin position="126"/>
        <end position="204"/>
    </location>
</feature>
<dbReference type="Proteomes" id="UP001160148">
    <property type="component" value="Unassembled WGS sequence"/>
</dbReference>